<evidence type="ECO:0000313" key="1">
    <source>
        <dbReference type="EMBL" id="CAG2246043.1"/>
    </source>
</evidence>
<dbReference type="InterPro" id="IPR011029">
    <property type="entry name" value="DEATH-like_dom_sf"/>
</dbReference>
<proteinExistence type="predicted"/>
<keyword evidence="2" id="KW-1185">Reference proteome</keyword>
<dbReference type="EMBL" id="CAJPWZ010002824">
    <property type="protein sequence ID" value="CAG2246043.1"/>
    <property type="molecule type" value="Genomic_DNA"/>
</dbReference>
<evidence type="ECO:0000313" key="2">
    <source>
        <dbReference type="Proteomes" id="UP000683360"/>
    </source>
</evidence>
<dbReference type="CDD" id="cd01671">
    <property type="entry name" value="CARD"/>
    <property type="match status" value="1"/>
</dbReference>
<name>A0A8S3UXW2_MYTED</name>
<sequence>MQTLDSSEREMCLVSIKSEQEVQYVRIHVIGNHVVGKKTQVRRILYEEVHDVKTVLLNGSLLTSKFIIGTACKRIKQNFCSLKKTLLSSNIDKVIEETYRENILSNYVYEFIKNIHCLDHQVECFLKRVDTDEDKCAKFLNLITYLDLDTENRSLSKCDIRWPAATFGDNERPVRIKNTLGLMIEYDVITTKDHDDIQRHKRLKDKVEAFIDCVFRKEHVDWIPKFLYVLEHKGYSGLANALSVSCSPDQTIILDMRVKELPEDTNRCLLENSGHLIAEAVQCVFECPSPDLRQEPIYFFHNISKDNPSCLFAIRQNATRTLSSLVNRMLHSTKSEGKHRRKNVRYIERTIKIEYDSVFNEIKSDIIVTTLKEEGKAPEFVQHKSIDIVDSLSRLERIGLFLQFVITRESIMDKIMHLLNDTTRDDERQINSPCSEIPLKRHLIVELNSKDSTKENNVQQHEPSVFYLRLCPNKEIPENKDVKLVAAIDLGTSYFGYAFSTVNPEKMVIQDIKGNPVATKDVFAAVIKALKNDLEQHLTKTYPWYNISDRNNKWVFILPGLWTDSGKELMRKSAEKVTSF</sequence>
<dbReference type="AlphaFoldDB" id="A0A8S3UXW2"/>
<gene>
    <name evidence="1" type="ORF">MEDL_58043</name>
</gene>
<accession>A0A8S3UXW2</accession>
<dbReference type="OrthoDB" id="6103729at2759"/>
<organism evidence="1 2">
    <name type="scientific">Mytilus edulis</name>
    <name type="common">Blue mussel</name>
    <dbReference type="NCBI Taxonomy" id="6550"/>
    <lineage>
        <taxon>Eukaryota</taxon>
        <taxon>Metazoa</taxon>
        <taxon>Spiralia</taxon>
        <taxon>Lophotrochozoa</taxon>
        <taxon>Mollusca</taxon>
        <taxon>Bivalvia</taxon>
        <taxon>Autobranchia</taxon>
        <taxon>Pteriomorphia</taxon>
        <taxon>Mytilida</taxon>
        <taxon>Mytiloidea</taxon>
        <taxon>Mytilidae</taxon>
        <taxon>Mytilinae</taxon>
        <taxon>Mytilus</taxon>
    </lineage>
</organism>
<dbReference type="Gene3D" id="1.10.533.10">
    <property type="entry name" value="Death Domain, Fas"/>
    <property type="match status" value="1"/>
</dbReference>
<comment type="caution">
    <text evidence="1">The sequence shown here is derived from an EMBL/GenBank/DDBJ whole genome shotgun (WGS) entry which is preliminary data.</text>
</comment>
<protein>
    <submittedName>
        <fullName evidence="1">Uncharacterized protein</fullName>
    </submittedName>
</protein>
<dbReference type="Proteomes" id="UP000683360">
    <property type="component" value="Unassembled WGS sequence"/>
</dbReference>
<dbReference type="SUPFAM" id="SSF47986">
    <property type="entry name" value="DEATH domain"/>
    <property type="match status" value="1"/>
</dbReference>
<reference evidence="1" key="1">
    <citation type="submission" date="2021-03" db="EMBL/GenBank/DDBJ databases">
        <authorList>
            <person name="Bekaert M."/>
        </authorList>
    </citation>
    <scope>NUCLEOTIDE SEQUENCE</scope>
</reference>